<protein>
    <submittedName>
        <fullName evidence="9">Multiple sugar transport system permease protein</fullName>
    </submittedName>
</protein>
<dbReference type="CDD" id="cd06261">
    <property type="entry name" value="TM_PBP2"/>
    <property type="match status" value="1"/>
</dbReference>
<dbReference type="RefSeq" id="WP_091038077.1">
    <property type="nucleotide sequence ID" value="NZ_FNAD01000011.1"/>
</dbReference>
<dbReference type="Gene3D" id="1.10.3720.10">
    <property type="entry name" value="MetI-like"/>
    <property type="match status" value="1"/>
</dbReference>
<keyword evidence="2 7" id="KW-0813">Transport</keyword>
<comment type="subcellular location">
    <subcellularLocation>
        <location evidence="1 7">Cell membrane</location>
        <topology evidence="1 7">Multi-pass membrane protein</topology>
    </subcellularLocation>
</comment>
<keyword evidence="4 7" id="KW-0812">Transmembrane</keyword>
<reference evidence="10" key="1">
    <citation type="submission" date="2016-10" db="EMBL/GenBank/DDBJ databases">
        <authorList>
            <person name="Varghese N."/>
            <person name="Submissions S."/>
        </authorList>
    </citation>
    <scope>NUCLEOTIDE SEQUENCE [LARGE SCALE GENOMIC DNA]</scope>
    <source>
        <strain evidence="10">CGMCC 4.3516</strain>
    </source>
</reference>
<feature type="domain" description="ABC transmembrane type-1" evidence="8">
    <location>
        <begin position="65"/>
        <end position="257"/>
    </location>
</feature>
<dbReference type="InterPro" id="IPR000515">
    <property type="entry name" value="MetI-like"/>
</dbReference>
<evidence type="ECO:0000313" key="9">
    <source>
        <dbReference type="EMBL" id="SDE02049.1"/>
    </source>
</evidence>
<evidence type="ECO:0000259" key="8">
    <source>
        <dbReference type="PROSITE" id="PS50928"/>
    </source>
</evidence>
<dbReference type="PROSITE" id="PS50928">
    <property type="entry name" value="ABC_TM1"/>
    <property type="match status" value="1"/>
</dbReference>
<evidence type="ECO:0000256" key="4">
    <source>
        <dbReference type="ARBA" id="ARBA00022692"/>
    </source>
</evidence>
<keyword evidence="3" id="KW-1003">Cell membrane</keyword>
<evidence type="ECO:0000256" key="1">
    <source>
        <dbReference type="ARBA" id="ARBA00004651"/>
    </source>
</evidence>
<name>A0A1G6ZHE5_9ACTN</name>
<evidence type="ECO:0000256" key="3">
    <source>
        <dbReference type="ARBA" id="ARBA00022475"/>
    </source>
</evidence>
<dbReference type="STRING" id="58114.SAMN05216270_1116"/>
<keyword evidence="6 7" id="KW-0472">Membrane</keyword>
<dbReference type="GO" id="GO:0055085">
    <property type="term" value="P:transmembrane transport"/>
    <property type="evidence" value="ECO:0007669"/>
    <property type="project" value="InterPro"/>
</dbReference>
<keyword evidence="9" id="KW-0762">Sugar transport</keyword>
<accession>A0A1G6ZHE5</accession>
<dbReference type="PANTHER" id="PTHR43744">
    <property type="entry name" value="ABC TRANSPORTER PERMEASE PROTEIN MG189-RELATED-RELATED"/>
    <property type="match status" value="1"/>
</dbReference>
<evidence type="ECO:0000256" key="2">
    <source>
        <dbReference type="ARBA" id="ARBA00022448"/>
    </source>
</evidence>
<evidence type="ECO:0000256" key="6">
    <source>
        <dbReference type="ARBA" id="ARBA00023136"/>
    </source>
</evidence>
<dbReference type="PANTHER" id="PTHR43744:SF8">
    <property type="entry name" value="SN-GLYCEROL-3-PHOSPHATE TRANSPORT SYSTEM PERMEASE PROTEIN UGPE"/>
    <property type="match status" value="1"/>
</dbReference>
<dbReference type="Pfam" id="PF00528">
    <property type="entry name" value="BPD_transp_1"/>
    <property type="match status" value="1"/>
</dbReference>
<evidence type="ECO:0000256" key="7">
    <source>
        <dbReference type="RuleBase" id="RU363032"/>
    </source>
</evidence>
<proteinExistence type="inferred from homology"/>
<organism evidence="9 10">
    <name type="scientific">Glycomyces harbinensis</name>
    <dbReference type="NCBI Taxonomy" id="58114"/>
    <lineage>
        <taxon>Bacteria</taxon>
        <taxon>Bacillati</taxon>
        <taxon>Actinomycetota</taxon>
        <taxon>Actinomycetes</taxon>
        <taxon>Glycomycetales</taxon>
        <taxon>Glycomycetaceae</taxon>
        <taxon>Glycomyces</taxon>
    </lineage>
</organism>
<comment type="similarity">
    <text evidence="7">Belongs to the binding-protein-dependent transport system permease family.</text>
</comment>
<feature type="transmembrane region" description="Helical" evidence="7">
    <location>
        <begin position="102"/>
        <end position="124"/>
    </location>
</feature>
<dbReference type="OrthoDB" id="2063054at2"/>
<feature type="transmembrane region" description="Helical" evidence="7">
    <location>
        <begin position="136"/>
        <end position="157"/>
    </location>
</feature>
<dbReference type="AlphaFoldDB" id="A0A1G6ZHE5"/>
<dbReference type="EMBL" id="FNAD01000011">
    <property type="protein sequence ID" value="SDE02049.1"/>
    <property type="molecule type" value="Genomic_DNA"/>
</dbReference>
<evidence type="ECO:0000256" key="5">
    <source>
        <dbReference type="ARBA" id="ARBA00022989"/>
    </source>
</evidence>
<gene>
    <name evidence="9" type="ORF">SAMN05216270_1116</name>
</gene>
<evidence type="ECO:0000313" key="10">
    <source>
        <dbReference type="Proteomes" id="UP000198949"/>
    </source>
</evidence>
<dbReference type="GO" id="GO:0005886">
    <property type="term" value="C:plasma membrane"/>
    <property type="evidence" value="ECO:0007669"/>
    <property type="project" value="UniProtKB-SubCell"/>
</dbReference>
<feature type="transmembrane region" description="Helical" evidence="7">
    <location>
        <begin position="64"/>
        <end position="90"/>
    </location>
</feature>
<dbReference type="SUPFAM" id="SSF161098">
    <property type="entry name" value="MetI-like"/>
    <property type="match status" value="1"/>
</dbReference>
<dbReference type="InterPro" id="IPR035906">
    <property type="entry name" value="MetI-like_sf"/>
</dbReference>
<dbReference type="Proteomes" id="UP000198949">
    <property type="component" value="Unassembled WGS sequence"/>
</dbReference>
<feature type="transmembrane region" description="Helical" evidence="7">
    <location>
        <begin position="236"/>
        <end position="257"/>
    </location>
</feature>
<keyword evidence="5 7" id="KW-1133">Transmembrane helix</keyword>
<sequence>MKKIPLYLVLLAGALLSVAPYLMTVNAAFKSKQEVLTSEPWAPPANPILSNFAEVWSRYDFATFVVNSVIVAVAVTVGQLVFSTLAAYAFARLDFPGRDQLFWAYIATLMVPQIVTLVPTFIIVRELGLVDTHVGLILPFVFGFLMPYGVFLVRQYFKTIPASIEDAARIDGAGTFTVLWRVMVPMAKPILGTLAIISFVNTWNNLLWPLIITHSESTRVITRGIAQMQSQFNQEYHLILAASTMALLPLVVVFLIFQRHIVRSIALSGMK</sequence>
<keyword evidence="10" id="KW-1185">Reference proteome</keyword>